<dbReference type="AlphaFoldDB" id="C9LGP4"/>
<sequence>MKFLNLPQKKDILHHITIRLYAEGFYSHGLSSERLSFFRLRKSVACLPMIGLRIVRAALVK</sequence>
<dbReference type="STRING" id="626522.GCWU000325_01390"/>
<organism evidence="1 2">
    <name type="scientific">Alloprevotella tannerae ATCC 51259</name>
    <dbReference type="NCBI Taxonomy" id="626522"/>
    <lineage>
        <taxon>Bacteria</taxon>
        <taxon>Pseudomonadati</taxon>
        <taxon>Bacteroidota</taxon>
        <taxon>Bacteroidia</taxon>
        <taxon>Bacteroidales</taxon>
        <taxon>Prevotellaceae</taxon>
        <taxon>Alloprevotella</taxon>
    </lineage>
</organism>
<accession>C9LGP4</accession>
<comment type="caution">
    <text evidence="1">The sequence shown here is derived from an EMBL/GenBank/DDBJ whole genome shotgun (WGS) entry which is preliminary data.</text>
</comment>
<name>C9LGP4_9BACT</name>
<keyword evidence="2" id="KW-1185">Reference proteome</keyword>
<evidence type="ECO:0000313" key="2">
    <source>
        <dbReference type="Proteomes" id="UP000003460"/>
    </source>
</evidence>
<protein>
    <submittedName>
        <fullName evidence="1">Uncharacterized protein</fullName>
    </submittedName>
</protein>
<evidence type="ECO:0000313" key="1">
    <source>
        <dbReference type="EMBL" id="EEX71852.1"/>
    </source>
</evidence>
<proteinExistence type="predicted"/>
<dbReference type="EMBL" id="ACIJ02000018">
    <property type="protein sequence ID" value="EEX71852.1"/>
    <property type="molecule type" value="Genomic_DNA"/>
</dbReference>
<gene>
    <name evidence="1" type="ORF">GCWU000325_01390</name>
</gene>
<dbReference type="Proteomes" id="UP000003460">
    <property type="component" value="Unassembled WGS sequence"/>
</dbReference>
<dbReference type="HOGENOM" id="CLU_2918929_0_0_10"/>
<reference evidence="1" key="1">
    <citation type="submission" date="2009-09" db="EMBL/GenBank/DDBJ databases">
        <authorList>
            <person name="Weinstock G."/>
            <person name="Sodergren E."/>
            <person name="Clifton S."/>
            <person name="Fulton L."/>
            <person name="Fulton B."/>
            <person name="Courtney L."/>
            <person name="Fronick C."/>
            <person name="Harrison M."/>
            <person name="Strong C."/>
            <person name="Farmer C."/>
            <person name="Delahaunty K."/>
            <person name="Markovic C."/>
            <person name="Hall O."/>
            <person name="Minx P."/>
            <person name="Tomlinson C."/>
            <person name="Mitreva M."/>
            <person name="Nelson J."/>
            <person name="Hou S."/>
            <person name="Wollam A."/>
            <person name="Pepin K.H."/>
            <person name="Johnson M."/>
            <person name="Bhonagiri V."/>
            <person name="Nash W.E."/>
            <person name="Warren W."/>
            <person name="Chinwalla A."/>
            <person name="Mardis E.R."/>
            <person name="Wilson R.K."/>
        </authorList>
    </citation>
    <scope>NUCLEOTIDE SEQUENCE [LARGE SCALE GENOMIC DNA]</scope>
    <source>
        <strain evidence="1">ATCC 51259</strain>
    </source>
</reference>